<reference evidence="1 2" key="1">
    <citation type="submission" date="2020-04" db="EMBL/GenBank/DDBJ databases">
        <title>Flammeovirga sp. SR4, a novel species isolated from seawater.</title>
        <authorList>
            <person name="Wang X."/>
        </authorList>
    </citation>
    <scope>NUCLEOTIDE SEQUENCE [LARGE SCALE GENOMIC DNA]</scope>
    <source>
        <strain evidence="1 2">SR4</strain>
    </source>
</reference>
<protein>
    <submittedName>
        <fullName evidence="1">DNA phosphorothioation-dependent restriction protein DptG</fullName>
    </submittedName>
</protein>
<dbReference type="RefSeq" id="WP_168882628.1">
    <property type="nucleotide sequence ID" value="NZ_JABAIL010000003.1"/>
</dbReference>
<name>A0A7X8SKP6_9BACT</name>
<evidence type="ECO:0000313" key="2">
    <source>
        <dbReference type="Proteomes" id="UP000585050"/>
    </source>
</evidence>
<sequence length="503" mass="58800">MSSKYSINYEKLKQSFSKGQIDKDENGIYDLTGKFQHCKGRLIKAFPFATDAAGLNDSTIDLYTFNGTVGNLIRTAENLPQKTKVKLDKESILSSIKERDDFQGIESLDILLDNIEKLLFEENGDIFKFDYKVLRYLNFLKENAKLKDISNYTVGVLLGNDEELKKIIAKTDTPANENLLYRLVLETIKEESEKEKSKKTDSKLEGYYEGKLTQNLRKLFAQDISILSEDENYFIDNIHNLLKFYFFQFVSQLAIQLNQFFYDEDEDTVPKLFFTLKWEKISKSRLGIINGWKLLDKNVETLFAHANTLEFLNTIEWSSDNNKIYSDIKSEIDSLDDFERSKLSTSIDEIIDKYKNNYVDEEKLSRKWEEVDLTPDTENDIYNRIITLYKYILFQFQNSPRNSAFKAYKGWFTEFCKVNYSKRRGQLGFSLSIDKSLLLLLTDLAVGSNNKILLKELWDEFELRGLRFDQESKAEIIKLYEEINLIEKKSDSGDAQYIQKLNK</sequence>
<proteinExistence type="predicted"/>
<dbReference type="EMBL" id="JABAIL010000003">
    <property type="protein sequence ID" value="NLR91917.1"/>
    <property type="molecule type" value="Genomic_DNA"/>
</dbReference>
<accession>A0A7X8SKP6</accession>
<dbReference type="NCBIfam" id="TIGR03236">
    <property type="entry name" value="dnd_assoc_1"/>
    <property type="match status" value="1"/>
</dbReference>
<dbReference type="AlphaFoldDB" id="A0A7X8SKP6"/>
<organism evidence="1 2">
    <name type="scientific">Flammeovirga agarivorans</name>
    <dbReference type="NCBI Taxonomy" id="2726742"/>
    <lineage>
        <taxon>Bacteria</taxon>
        <taxon>Pseudomonadati</taxon>
        <taxon>Bacteroidota</taxon>
        <taxon>Cytophagia</taxon>
        <taxon>Cytophagales</taxon>
        <taxon>Flammeovirgaceae</taxon>
        <taxon>Flammeovirga</taxon>
    </lineage>
</organism>
<comment type="caution">
    <text evidence="1">The sequence shown here is derived from an EMBL/GenBank/DDBJ whole genome shotgun (WGS) entry which is preliminary data.</text>
</comment>
<dbReference type="Proteomes" id="UP000585050">
    <property type="component" value="Unassembled WGS sequence"/>
</dbReference>
<keyword evidence="2" id="KW-1185">Reference proteome</keyword>
<evidence type="ECO:0000313" key="1">
    <source>
        <dbReference type="EMBL" id="NLR91917.1"/>
    </source>
</evidence>
<dbReference type="InterPro" id="IPR017645">
    <property type="entry name" value="Dnd_assoc_1"/>
</dbReference>
<gene>
    <name evidence="1" type="primary">dptG</name>
    <name evidence="1" type="ORF">HGP29_11900</name>
</gene>